<feature type="repeat" description="WD" evidence="7">
    <location>
        <begin position="70"/>
        <end position="111"/>
    </location>
</feature>
<dbReference type="Proteomes" id="UP001527925">
    <property type="component" value="Unassembled WGS sequence"/>
</dbReference>
<keyword evidence="3" id="KW-0677">Repeat</keyword>
<dbReference type="InterPro" id="IPR015943">
    <property type="entry name" value="WD40/YVTN_repeat-like_dom_sf"/>
</dbReference>
<comment type="similarity">
    <text evidence="5">Belongs to the WD repeat STRAP family.</text>
</comment>
<dbReference type="SUPFAM" id="SSF50978">
    <property type="entry name" value="WD40 repeat-like"/>
    <property type="match status" value="1"/>
</dbReference>
<feature type="repeat" description="WD" evidence="7">
    <location>
        <begin position="286"/>
        <end position="318"/>
    </location>
</feature>
<organism evidence="9 10">
    <name type="scientific">Polyrhizophydium stewartii</name>
    <dbReference type="NCBI Taxonomy" id="2732419"/>
    <lineage>
        <taxon>Eukaryota</taxon>
        <taxon>Fungi</taxon>
        <taxon>Fungi incertae sedis</taxon>
        <taxon>Chytridiomycota</taxon>
        <taxon>Chytridiomycota incertae sedis</taxon>
        <taxon>Chytridiomycetes</taxon>
        <taxon>Rhizophydiales</taxon>
        <taxon>Rhizophydiales incertae sedis</taxon>
        <taxon>Polyrhizophydium</taxon>
    </lineage>
</organism>
<dbReference type="PANTHER" id="PTHR19877">
    <property type="entry name" value="EUKARYOTIC TRANSLATION INITIATION FACTOR 3 SUBUNIT I"/>
    <property type="match status" value="1"/>
</dbReference>
<protein>
    <recommendedName>
        <fullName evidence="6">Serine-threonine kinase receptor-associated protein</fullName>
    </recommendedName>
</protein>
<dbReference type="PANTHER" id="PTHR19877:SF13">
    <property type="entry name" value="SERINE-THREONINE KINASE RECEPTOR-ASSOCIATED PROTEIN"/>
    <property type="match status" value="1"/>
</dbReference>
<name>A0ABR4NG74_9FUNG</name>
<evidence type="ECO:0000256" key="6">
    <source>
        <dbReference type="ARBA" id="ARBA00040390"/>
    </source>
</evidence>
<dbReference type="Gene3D" id="2.130.10.10">
    <property type="entry name" value="YVTN repeat-like/Quinoprotein amine dehydrogenase"/>
    <property type="match status" value="1"/>
</dbReference>
<comment type="caution">
    <text evidence="9">The sequence shown here is derived from an EMBL/GenBank/DDBJ whole genome shotgun (WGS) entry which is preliminary data.</text>
</comment>
<evidence type="ECO:0000313" key="10">
    <source>
        <dbReference type="Proteomes" id="UP001527925"/>
    </source>
</evidence>
<feature type="region of interest" description="Disordered" evidence="8">
    <location>
        <begin position="1"/>
        <end position="25"/>
    </location>
</feature>
<keyword evidence="2" id="KW-0507">mRNA processing</keyword>
<reference evidence="9 10" key="1">
    <citation type="submission" date="2023-09" db="EMBL/GenBank/DDBJ databases">
        <title>Pangenome analysis of Batrachochytrium dendrobatidis and related Chytrids.</title>
        <authorList>
            <person name="Yacoub M.N."/>
            <person name="Stajich J.E."/>
            <person name="James T.Y."/>
        </authorList>
    </citation>
    <scope>NUCLEOTIDE SEQUENCE [LARGE SCALE GENOMIC DNA]</scope>
    <source>
        <strain evidence="9 10">JEL0888</strain>
    </source>
</reference>
<dbReference type="PROSITE" id="PS50294">
    <property type="entry name" value="WD_REPEATS_REGION"/>
    <property type="match status" value="2"/>
</dbReference>
<dbReference type="InterPro" id="IPR036322">
    <property type="entry name" value="WD40_repeat_dom_sf"/>
</dbReference>
<evidence type="ECO:0000256" key="5">
    <source>
        <dbReference type="ARBA" id="ARBA00038394"/>
    </source>
</evidence>
<evidence type="ECO:0000256" key="8">
    <source>
        <dbReference type="SAM" id="MobiDB-lite"/>
    </source>
</evidence>
<evidence type="ECO:0000256" key="3">
    <source>
        <dbReference type="ARBA" id="ARBA00022737"/>
    </source>
</evidence>
<sequence length="329" mass="35042">MTAAAAGAAGAGTGAKLPQQRPLTCTGHTRPVTDVSYSAVLGAGDFYLLSGCKDSNAILRGAHGNWIGTLSGHKGAIWSSRITPDAARSVTGSGDFSAKVWDNRTGQTLSTLPHSHIVRAVDVSDDGRFVLTGGFEKRLRLYDLNGPTVAAGTDALQPAMIREFACPGEVRFAALDSARGLVFNANDKELQVWDLRTSQPLPSRFFDGAITSVRLTEDRSSLICTAGKSVYVFGLDSSELVFSVATPFVTSSASIHPSRDRIVVASSADLWVRTYSIPTGREIEVCKGHHGPIHAVSYSPDGFMYATGSEDGTVRLWETFPGTAYGPWK</sequence>
<dbReference type="Pfam" id="PF00400">
    <property type="entry name" value="WD40"/>
    <property type="match status" value="3"/>
</dbReference>
<dbReference type="SMART" id="SM00320">
    <property type="entry name" value="WD40"/>
    <property type="match status" value="6"/>
</dbReference>
<keyword evidence="10" id="KW-1185">Reference proteome</keyword>
<evidence type="ECO:0000256" key="1">
    <source>
        <dbReference type="ARBA" id="ARBA00022574"/>
    </source>
</evidence>
<keyword evidence="1 7" id="KW-0853">WD repeat</keyword>
<proteinExistence type="inferred from homology"/>
<evidence type="ECO:0000313" key="9">
    <source>
        <dbReference type="EMBL" id="KAL2918530.1"/>
    </source>
</evidence>
<evidence type="ECO:0000256" key="2">
    <source>
        <dbReference type="ARBA" id="ARBA00022664"/>
    </source>
</evidence>
<dbReference type="InterPro" id="IPR001680">
    <property type="entry name" value="WD40_rpt"/>
</dbReference>
<dbReference type="EMBL" id="JADGIZ020000006">
    <property type="protein sequence ID" value="KAL2918530.1"/>
    <property type="molecule type" value="Genomic_DNA"/>
</dbReference>
<dbReference type="PROSITE" id="PS00678">
    <property type="entry name" value="WD_REPEATS_1"/>
    <property type="match status" value="1"/>
</dbReference>
<gene>
    <name evidence="9" type="ORF">HK105_201931</name>
</gene>
<accession>A0ABR4NG74</accession>
<keyword evidence="4" id="KW-0508">mRNA splicing</keyword>
<evidence type="ECO:0000256" key="4">
    <source>
        <dbReference type="ARBA" id="ARBA00023187"/>
    </source>
</evidence>
<feature type="repeat" description="WD" evidence="7">
    <location>
        <begin position="111"/>
        <end position="145"/>
    </location>
</feature>
<evidence type="ECO:0000256" key="7">
    <source>
        <dbReference type="PROSITE-ProRule" id="PRU00221"/>
    </source>
</evidence>
<dbReference type="PROSITE" id="PS50082">
    <property type="entry name" value="WD_REPEATS_2"/>
    <property type="match status" value="3"/>
</dbReference>
<dbReference type="InterPro" id="IPR019775">
    <property type="entry name" value="WD40_repeat_CS"/>
</dbReference>